<dbReference type="OrthoDB" id="6382596at2759"/>
<dbReference type="InterPro" id="IPR001478">
    <property type="entry name" value="PDZ"/>
</dbReference>
<evidence type="ECO:0000313" key="3">
    <source>
        <dbReference type="EMBL" id="CAD7238387.1"/>
    </source>
</evidence>
<dbReference type="PANTHER" id="PTHR46360">
    <property type="entry name" value="DISKS LARGE HOMOLOG 5"/>
    <property type="match status" value="1"/>
</dbReference>
<evidence type="ECO:0000256" key="1">
    <source>
        <dbReference type="SAM" id="MobiDB-lite"/>
    </source>
</evidence>
<dbReference type="GO" id="GO:0005886">
    <property type="term" value="C:plasma membrane"/>
    <property type="evidence" value="ECO:0007669"/>
    <property type="project" value="TreeGrafter"/>
</dbReference>
<evidence type="ECO:0000256" key="2">
    <source>
        <dbReference type="SAM" id="Phobius"/>
    </source>
</evidence>
<dbReference type="InterPro" id="IPR035537">
    <property type="entry name" value="DLG5_SH3"/>
</dbReference>
<sequence>MISVQPGDCAVCDLPCRCGDQLLEFNGVSLRGMTAEQAACELAKHSDDVSLVAQYRYKKYSELQNTPGDSLYIRALFERSASDASELSFSPGDVLYVDNTMYSGSPGRWWAWKVREDGRKGEGGIIPSKYKRSSLDFHVILFHVILFHVILFHVILFQSGGPPREKISGRPRPRRQRKEGTECGAEVFLQEEEQNRREHAVRKNKAGGSTR</sequence>
<dbReference type="GO" id="GO:0035331">
    <property type="term" value="P:negative regulation of hippo signaling"/>
    <property type="evidence" value="ECO:0007669"/>
    <property type="project" value="TreeGrafter"/>
</dbReference>
<dbReference type="InterPro" id="IPR036034">
    <property type="entry name" value="PDZ_sf"/>
</dbReference>
<accession>A0A7R9A0A2</accession>
<dbReference type="PROSITE" id="PS50002">
    <property type="entry name" value="SH3"/>
    <property type="match status" value="1"/>
</dbReference>
<keyword evidence="2" id="KW-1133">Transmembrane helix</keyword>
<dbReference type="SMART" id="SM00326">
    <property type="entry name" value="SH3"/>
    <property type="match status" value="1"/>
</dbReference>
<dbReference type="InterPro" id="IPR053004">
    <property type="entry name" value="MAGUK_Signaling_Regulators"/>
</dbReference>
<dbReference type="AlphaFoldDB" id="A0A7R9A0A2"/>
<reference evidence="3" key="1">
    <citation type="submission" date="2020-11" db="EMBL/GenBank/DDBJ databases">
        <authorList>
            <person name="Tran Van P."/>
        </authorList>
    </citation>
    <scope>NUCLEOTIDE SEQUENCE</scope>
</reference>
<dbReference type="SUPFAM" id="SSF50156">
    <property type="entry name" value="PDZ domain-like"/>
    <property type="match status" value="1"/>
</dbReference>
<keyword evidence="2" id="KW-0812">Transmembrane</keyword>
<dbReference type="Gene3D" id="2.30.30.40">
    <property type="entry name" value="SH3 Domains"/>
    <property type="match status" value="1"/>
</dbReference>
<dbReference type="SUPFAM" id="SSF50044">
    <property type="entry name" value="SH3-domain"/>
    <property type="match status" value="1"/>
</dbReference>
<name>A0A7R9A0A2_9CRUS</name>
<gene>
    <name evidence="3" type="ORF">CTOB1V02_LOCUS16202</name>
</gene>
<dbReference type="CDD" id="cd11860">
    <property type="entry name" value="SH3_DLG5"/>
    <property type="match status" value="1"/>
</dbReference>
<organism evidence="3">
    <name type="scientific">Cyprideis torosa</name>
    <dbReference type="NCBI Taxonomy" id="163714"/>
    <lineage>
        <taxon>Eukaryota</taxon>
        <taxon>Metazoa</taxon>
        <taxon>Ecdysozoa</taxon>
        <taxon>Arthropoda</taxon>
        <taxon>Crustacea</taxon>
        <taxon>Oligostraca</taxon>
        <taxon>Ostracoda</taxon>
        <taxon>Podocopa</taxon>
        <taxon>Podocopida</taxon>
        <taxon>Cytherocopina</taxon>
        <taxon>Cytheroidea</taxon>
        <taxon>Cytherideidae</taxon>
        <taxon>Cyprideis</taxon>
    </lineage>
</organism>
<dbReference type="InterPro" id="IPR001452">
    <property type="entry name" value="SH3_domain"/>
</dbReference>
<keyword evidence="2" id="KW-0472">Membrane</keyword>
<protein>
    <submittedName>
        <fullName evidence="3">Uncharacterized protein</fullName>
    </submittedName>
</protein>
<dbReference type="Gene3D" id="2.30.42.10">
    <property type="match status" value="1"/>
</dbReference>
<feature type="transmembrane region" description="Helical" evidence="2">
    <location>
        <begin position="137"/>
        <end position="157"/>
    </location>
</feature>
<dbReference type="InterPro" id="IPR036028">
    <property type="entry name" value="SH3-like_dom_sf"/>
</dbReference>
<dbReference type="PANTHER" id="PTHR46360:SF1">
    <property type="entry name" value="DISKS LARGE HOMOLOG 5"/>
    <property type="match status" value="1"/>
</dbReference>
<dbReference type="PROSITE" id="PS50106">
    <property type="entry name" value="PDZ"/>
    <property type="match status" value="1"/>
</dbReference>
<dbReference type="Pfam" id="PF07653">
    <property type="entry name" value="SH3_2"/>
    <property type="match status" value="1"/>
</dbReference>
<proteinExistence type="predicted"/>
<feature type="region of interest" description="Disordered" evidence="1">
    <location>
        <begin position="163"/>
        <end position="211"/>
    </location>
</feature>
<dbReference type="EMBL" id="OB700630">
    <property type="protein sequence ID" value="CAD7238387.1"/>
    <property type="molecule type" value="Genomic_DNA"/>
</dbReference>